<feature type="signal peptide" evidence="1">
    <location>
        <begin position="1"/>
        <end position="28"/>
    </location>
</feature>
<comment type="caution">
    <text evidence="3">The sequence shown here is derived from an EMBL/GenBank/DDBJ whole genome shotgun (WGS) entry which is preliminary data.</text>
</comment>
<evidence type="ECO:0000256" key="1">
    <source>
        <dbReference type="SAM" id="SignalP"/>
    </source>
</evidence>
<reference evidence="3 4" key="1">
    <citation type="submission" date="2021-03" db="EMBL/GenBank/DDBJ databases">
        <authorList>
            <person name="Shang D.-D."/>
            <person name="Du Z.-J."/>
            <person name="Chen G.-J."/>
        </authorList>
    </citation>
    <scope>NUCLEOTIDE SEQUENCE [LARGE SCALE GENOMIC DNA]</scope>
    <source>
        <strain evidence="3 4">F1192</strain>
    </source>
</reference>
<keyword evidence="4" id="KW-1185">Reference proteome</keyword>
<organism evidence="3 4">
    <name type="scientific">Psychrobacter coccoides</name>
    <dbReference type="NCBI Taxonomy" id="2818440"/>
    <lineage>
        <taxon>Bacteria</taxon>
        <taxon>Pseudomonadati</taxon>
        <taxon>Pseudomonadota</taxon>
        <taxon>Gammaproteobacteria</taxon>
        <taxon>Moraxellales</taxon>
        <taxon>Moraxellaceae</taxon>
        <taxon>Psychrobacter</taxon>
    </lineage>
</organism>
<dbReference type="Proteomes" id="UP000664554">
    <property type="component" value="Unassembled WGS sequence"/>
</dbReference>
<dbReference type="Pfam" id="PF11738">
    <property type="entry name" value="DUF3298"/>
    <property type="match status" value="1"/>
</dbReference>
<sequence length="269" mass="30966">MPFKPLASSMIAMISAVVLSVMTVTANANSLIHDTSYLQYELPSTIQERCHTRQNCPKIELQYLNSNQDWINEITNARINSVVLDNVMTETATSDHTDKHDVKTALDRFASSQFNDLPKDSVFVYSLTAEPRYLGHIDDYELFEINAYTFTGGAHGMPYSEYLIFDQRTKRHVQLVDILRYGVKTRFRALAYDAYKDWVKTVAEDPERYEKSWPFTLSDDVTLTDKGLDIRYQHYAIGPYAYGMPVLSIPYDKLQGIIKPQFFPKSKKQ</sequence>
<evidence type="ECO:0000313" key="4">
    <source>
        <dbReference type="Proteomes" id="UP000664554"/>
    </source>
</evidence>
<protein>
    <submittedName>
        <fullName evidence="3">DUF3298 domain-containing protein</fullName>
    </submittedName>
</protein>
<dbReference type="Gene3D" id="3.30.565.40">
    <property type="entry name" value="Fervidobacterium nodosum Rt17-B1 like"/>
    <property type="match status" value="1"/>
</dbReference>
<accession>A0ABS3NRJ8</accession>
<feature type="domain" description="DUF3298" evidence="2">
    <location>
        <begin position="194"/>
        <end position="252"/>
    </location>
</feature>
<dbReference type="Gene3D" id="3.90.640.20">
    <property type="entry name" value="Heat-shock cognate protein, ATPase"/>
    <property type="match status" value="1"/>
</dbReference>
<dbReference type="InterPro" id="IPR037126">
    <property type="entry name" value="PdaC/RsiV-like_sf"/>
</dbReference>
<name>A0ABS3NRJ8_9GAMM</name>
<dbReference type="InterPro" id="IPR021729">
    <property type="entry name" value="DUF3298"/>
</dbReference>
<proteinExistence type="predicted"/>
<dbReference type="EMBL" id="JAGBKM010000037">
    <property type="protein sequence ID" value="MBO1532054.1"/>
    <property type="molecule type" value="Genomic_DNA"/>
</dbReference>
<gene>
    <name evidence="3" type="ORF">J3492_12700</name>
</gene>
<feature type="chain" id="PRO_5045913437" evidence="1">
    <location>
        <begin position="29"/>
        <end position="269"/>
    </location>
</feature>
<keyword evidence="1" id="KW-0732">Signal</keyword>
<evidence type="ECO:0000313" key="3">
    <source>
        <dbReference type="EMBL" id="MBO1532054.1"/>
    </source>
</evidence>
<evidence type="ECO:0000259" key="2">
    <source>
        <dbReference type="Pfam" id="PF11738"/>
    </source>
</evidence>